<feature type="compositionally biased region" description="Low complexity" evidence="4">
    <location>
        <begin position="313"/>
        <end position="332"/>
    </location>
</feature>
<reference evidence="8 9" key="1">
    <citation type="journal article" date="2011" name="Genome Res.">
        <title>Phylogeny-wide analysis of social amoeba genomes highlights ancient origins for complex intercellular communication.</title>
        <authorList>
            <person name="Heidel A.J."/>
            <person name="Lawal H.M."/>
            <person name="Felder M."/>
            <person name="Schilde C."/>
            <person name="Helps N.R."/>
            <person name="Tunggal B."/>
            <person name="Rivero F."/>
            <person name="John U."/>
            <person name="Schleicher M."/>
            <person name="Eichinger L."/>
            <person name="Platzer M."/>
            <person name="Noegel A.A."/>
            <person name="Schaap P."/>
            <person name="Gloeckner G."/>
        </authorList>
    </citation>
    <scope>NUCLEOTIDE SEQUENCE [LARGE SCALE GENOMIC DNA]</scope>
    <source>
        <strain evidence="9">ATCC 26659 / Pp 5 / PN500</strain>
    </source>
</reference>
<keyword evidence="3" id="KW-0009">Actin-binding</keyword>
<feature type="compositionally biased region" description="Low complexity" evidence="4">
    <location>
        <begin position="1618"/>
        <end position="1634"/>
    </location>
</feature>
<gene>
    <name evidence="8" type="primary">forJ</name>
    <name evidence="8" type="ORF">PPL_09916</name>
</gene>
<dbReference type="Pfam" id="PF02181">
    <property type="entry name" value="FH2"/>
    <property type="match status" value="1"/>
</dbReference>
<dbReference type="InterPro" id="IPR010472">
    <property type="entry name" value="FH3_dom"/>
</dbReference>
<feature type="compositionally biased region" description="Low complexity" evidence="4">
    <location>
        <begin position="71"/>
        <end position="80"/>
    </location>
</feature>
<feature type="domain" description="FHA" evidence="5">
    <location>
        <begin position="142"/>
        <end position="230"/>
    </location>
</feature>
<feature type="compositionally biased region" description="Basic and acidic residues" evidence="4">
    <location>
        <begin position="39"/>
        <end position="55"/>
    </location>
</feature>
<feature type="compositionally biased region" description="Basic and acidic residues" evidence="4">
    <location>
        <begin position="1206"/>
        <end position="1218"/>
    </location>
</feature>
<evidence type="ECO:0000259" key="5">
    <source>
        <dbReference type="PROSITE" id="PS50006"/>
    </source>
</evidence>
<feature type="domain" description="FH2" evidence="7">
    <location>
        <begin position="781"/>
        <end position="1169"/>
    </location>
</feature>
<comment type="similarity">
    <text evidence="1">Belongs to the formin homology family. Diaphanous subfamily.</text>
</comment>
<protein>
    <submittedName>
        <fullName evidence="8">Formin domain-containing protein</fullName>
    </submittedName>
</protein>
<evidence type="ECO:0000256" key="1">
    <source>
        <dbReference type="ARBA" id="ARBA00008214"/>
    </source>
</evidence>
<dbReference type="InterPro" id="IPR000253">
    <property type="entry name" value="FHA_dom"/>
</dbReference>
<feature type="compositionally biased region" description="Polar residues" evidence="4">
    <location>
        <begin position="1174"/>
        <end position="1187"/>
    </location>
</feature>
<dbReference type="SMART" id="SM01139">
    <property type="entry name" value="Drf_FH3"/>
    <property type="match status" value="1"/>
</dbReference>
<dbReference type="PROSITE" id="PS51232">
    <property type="entry name" value="GBD_FH3"/>
    <property type="match status" value="1"/>
</dbReference>
<dbReference type="Gene3D" id="1.20.58.2220">
    <property type="entry name" value="Formin, FH2 domain"/>
    <property type="match status" value="1"/>
</dbReference>
<dbReference type="Pfam" id="PF06367">
    <property type="entry name" value="Drf_FH3"/>
    <property type="match status" value="1"/>
</dbReference>
<dbReference type="SMART" id="SM00498">
    <property type="entry name" value="FH2"/>
    <property type="match status" value="1"/>
</dbReference>
<dbReference type="InterPro" id="IPR016024">
    <property type="entry name" value="ARM-type_fold"/>
</dbReference>
<dbReference type="SUPFAM" id="SSF48371">
    <property type="entry name" value="ARM repeat"/>
    <property type="match status" value="1"/>
</dbReference>
<evidence type="ECO:0000256" key="4">
    <source>
        <dbReference type="SAM" id="MobiDB-lite"/>
    </source>
</evidence>
<feature type="region of interest" description="Disordered" evidence="4">
    <location>
        <begin position="684"/>
        <end position="776"/>
    </location>
</feature>
<feature type="compositionally biased region" description="Pro residues" evidence="4">
    <location>
        <begin position="727"/>
        <end position="764"/>
    </location>
</feature>
<dbReference type="InterPro" id="IPR008984">
    <property type="entry name" value="SMAD_FHA_dom_sf"/>
</dbReference>
<feature type="compositionally biased region" description="Polar residues" evidence="4">
    <location>
        <begin position="1657"/>
        <end position="1690"/>
    </location>
</feature>
<organism evidence="8 9">
    <name type="scientific">Heterostelium pallidum (strain ATCC 26659 / Pp 5 / PN500)</name>
    <name type="common">Cellular slime mold</name>
    <name type="synonym">Polysphondylium pallidum</name>
    <dbReference type="NCBI Taxonomy" id="670386"/>
    <lineage>
        <taxon>Eukaryota</taxon>
        <taxon>Amoebozoa</taxon>
        <taxon>Evosea</taxon>
        <taxon>Eumycetozoa</taxon>
        <taxon>Dictyostelia</taxon>
        <taxon>Acytosteliales</taxon>
        <taxon>Acytosteliaceae</taxon>
        <taxon>Heterostelium</taxon>
    </lineage>
</organism>
<keyword evidence="2" id="KW-0175">Coiled coil</keyword>
<feature type="compositionally biased region" description="Low complexity" evidence="4">
    <location>
        <begin position="95"/>
        <end position="104"/>
    </location>
</feature>
<accession>D3BPP9</accession>
<feature type="compositionally biased region" description="Low complexity" evidence="4">
    <location>
        <begin position="1799"/>
        <end position="1808"/>
    </location>
</feature>
<name>D3BPP9_HETP5</name>
<dbReference type="Pfam" id="PF00498">
    <property type="entry name" value="FHA"/>
    <property type="match status" value="1"/>
</dbReference>
<dbReference type="InterPro" id="IPR042201">
    <property type="entry name" value="FH2_Formin_sf"/>
</dbReference>
<feature type="compositionally biased region" description="Polar residues" evidence="4">
    <location>
        <begin position="1195"/>
        <end position="1205"/>
    </location>
</feature>
<feature type="compositionally biased region" description="Low complexity" evidence="4">
    <location>
        <begin position="765"/>
        <end position="776"/>
    </location>
</feature>
<evidence type="ECO:0000259" key="7">
    <source>
        <dbReference type="PROSITE" id="PS51444"/>
    </source>
</evidence>
<dbReference type="Gene3D" id="1.25.10.10">
    <property type="entry name" value="Leucine-rich Repeat Variant"/>
    <property type="match status" value="1"/>
</dbReference>
<dbReference type="SUPFAM" id="SSF101447">
    <property type="entry name" value="Formin homology 2 domain (FH2 domain)"/>
    <property type="match status" value="1"/>
</dbReference>
<keyword evidence="9" id="KW-1185">Reference proteome</keyword>
<feature type="compositionally biased region" description="Basic residues" evidence="4">
    <location>
        <begin position="1160"/>
        <end position="1173"/>
    </location>
</feature>
<dbReference type="InterPro" id="IPR015425">
    <property type="entry name" value="FH2_Formin"/>
</dbReference>
<feature type="region of interest" description="Disordered" evidence="4">
    <location>
        <begin position="1"/>
        <end position="104"/>
    </location>
</feature>
<dbReference type="Proteomes" id="UP000001396">
    <property type="component" value="Unassembled WGS sequence"/>
</dbReference>
<dbReference type="PROSITE" id="PS51444">
    <property type="entry name" value="FH2"/>
    <property type="match status" value="1"/>
</dbReference>
<dbReference type="InterPro" id="IPR014768">
    <property type="entry name" value="GBD/FH3_dom"/>
</dbReference>
<dbReference type="RefSeq" id="XP_020428743.1">
    <property type="nucleotide sequence ID" value="XM_020580703.1"/>
</dbReference>
<evidence type="ECO:0000313" key="9">
    <source>
        <dbReference type="Proteomes" id="UP000001396"/>
    </source>
</evidence>
<feature type="compositionally biased region" description="Low complexity" evidence="4">
    <location>
        <begin position="1704"/>
        <end position="1732"/>
    </location>
</feature>
<feature type="region of interest" description="Disordered" evidence="4">
    <location>
        <begin position="180"/>
        <end position="204"/>
    </location>
</feature>
<feature type="region of interest" description="Disordered" evidence="4">
    <location>
        <begin position="305"/>
        <end position="346"/>
    </location>
</feature>
<feature type="compositionally biased region" description="Polar residues" evidence="4">
    <location>
        <begin position="1733"/>
        <end position="1747"/>
    </location>
</feature>
<feature type="region of interest" description="Disordered" evidence="4">
    <location>
        <begin position="1151"/>
        <end position="1248"/>
    </location>
</feature>
<feature type="region of interest" description="Disordered" evidence="4">
    <location>
        <begin position="1579"/>
        <end position="1748"/>
    </location>
</feature>
<comment type="caution">
    <text evidence="8">The sequence shown here is derived from an EMBL/GenBank/DDBJ whole genome shotgun (WGS) entry which is preliminary data.</text>
</comment>
<feature type="compositionally biased region" description="Polar residues" evidence="4">
    <location>
        <begin position="1"/>
        <end position="18"/>
    </location>
</feature>
<dbReference type="EMBL" id="ADBJ01000045">
    <property type="protein sequence ID" value="EFA76611.1"/>
    <property type="molecule type" value="Genomic_DNA"/>
</dbReference>
<dbReference type="SUPFAM" id="SSF49879">
    <property type="entry name" value="SMAD/FHA domain"/>
    <property type="match status" value="1"/>
</dbReference>
<feature type="compositionally biased region" description="Low complexity" evidence="4">
    <location>
        <begin position="1579"/>
        <end position="1591"/>
    </location>
</feature>
<dbReference type="GeneID" id="31365388"/>
<feature type="compositionally biased region" description="Low complexity" evidence="4">
    <location>
        <begin position="183"/>
        <end position="199"/>
    </location>
</feature>
<dbReference type="PANTHER" id="PTHR46345:SF8">
    <property type="entry name" value="FORMIN 3, ISOFORM B"/>
    <property type="match status" value="1"/>
</dbReference>
<dbReference type="InParanoid" id="D3BPP9"/>
<sequence length="1840" mass="202945">MSSTLDFLNQNNFTSNSVGEAGATSKESKKNIKINNFNKVEEIKNVENVDQEKTSPRKGTSKNNSPRDVANSSTNSSTDSSPRKSLNFISPPHTSPKYCSNSSSSTTVSSLVVASDRKFCVWASLEPQAKGQKELQLNQIKSSFGRSVEMDFKFPNERLLSGKHCTIILRKRSIYFEMPSAANSPQNTPTTSNNSQQQHQSHHHSGAMTLLVPYLIDYSTNGTYVDKIKVERKKKVLLNDGSEISFGQPNNTSGEKTTFTFRSLLTTLSNEKKEEIINVLDLQNRTLGSSTSLSSVSSAITCFDTDESDCESDTSSVSMSPSEMSSTSSSNLSGGGVGGRGRSSSTVKKPEQYIHLLKIQPTLKNIQQLCEEIKLVALSSNLEQSAISPNASTPSTTSPPPIIKPNTLPNEWIDQFIQMGGISSLMDIISNGMKSLLSETPSSFGDMFLILLNQHHSSFIKSSLFSICTNVCNFSEQGHKYVLQAIEKIQILKRDKNRFKWILESIILEKEVQYKIQCLILLNTIIVRAKTDKLKDSLKTEFLMLRFQRLFELLQTENSTELQKQINQFSQHFEKNDNWYRTINFGDPISLCIAVHNQLKAEKQDENLTSLLREIFSISFNDHSPNVPSTNLQQVDRSTILNLLVQFTQSLATLPSCNNDSTKFSNAVVKLQDSIKTLQDITNPKGLSSVATPSSTTTTTTTIESSTSTTITTASDSLAAPITSGDAPPPPPPPPMPSVGSAPPPPPPPPPPGVGAPPPPPPPMAKSAKGSASVSKDVIAKSNEKMPSVAMKQLFWNKIPSSKIKKTVWEKDDCKSIDLNYKVLEELFCAKKPGAANDTTPKLSREPEKVSLIDIRRSNNIGILLSKFKITPLWLTDAMISMDEKKLTKEMVLVLIQCVPTAEEEEQLKSYTGDKGLLAPVELFLIETLKVPKLRERLNCLKFKQQYDSVIDDIMIAAKFVESCCNAFLKNHNFKMLLHLILKIGNYLNAGSARGNAEGFKLGCLLTLSNTKSIDNKTTLLHHIAMVVADSFPNLMITNETVASLEPASRVQWREMISQITELKSEMTVVQKEVESQSKANGTDAFINKMKSFVSTKQQQLDGVSIYINQVEDVFKNSMKYFLEDCQTPEEFFIMLNNFIGMFTKAHRDNEREKENLKLKNNKTKTAQPKKHPTVSTNKTVVANNTPPAKEDSSENINAIATSTARSDDEKKSTDKNSLKRFIGKLKKKNNNSGGNNSGSGKKDLDSLTVNDIKDMSLGKKMMATEHPGQPIDVDNKKASTLRNVKLRSVANSVDPIEKSNKHKTLPVSLKARDRLMVDNQYSTLSSKKKYDLATTSKLNKKEGRPTKRQSGTAIELDLDNVAMPTTLPILNQLKSPKVEPKSTTTTITNTSTSTTPSAVKKQEKKVAMAFKMRQQNSQSPKEVEKIGVYNNASRDSSRISQLKARLFDPNSMPRISRSPSTTKLNYKGFPLKQPGKTSNLTLKRIEAKDLRSSSSNTPLQKKPTTILLKSKSKVRRVRINNEVKCIPPKYEQHTTTVKSPLNKPVVPSINNIVNNNNNNNKRHSTPNLQPQLKSITNNTLNSSNNTKRNSMSFVEGVGGKKNPLWNNPEYPNVQMQSTSYNKNNNNITSTSTNIPLHQRQIKPTFTIDQLPKPAATGSNSMAHDSTRSPLQSSVSNPTFGSKDQKQPQQMFALKSVNRANHPASTSTSTTAKSTTSDSSSNGSSPHSNATSDSVASPNTLQKSSKVGNKAKKIFKGIGDLFRSKKSKKSGIAGSPNSIEGNHFATVESETQPIHDHLSTSTSSSPSSFYEDKKPITPSQLGLTISDIPMTIAVPTNISH</sequence>
<feature type="compositionally biased region" description="Polar residues" evidence="4">
    <location>
        <begin position="57"/>
        <end position="66"/>
    </location>
</feature>
<evidence type="ECO:0000256" key="2">
    <source>
        <dbReference type="ARBA" id="ARBA00023054"/>
    </source>
</evidence>
<feature type="region of interest" description="Disordered" evidence="4">
    <location>
        <begin position="1450"/>
        <end position="1476"/>
    </location>
</feature>
<dbReference type="InterPro" id="IPR011989">
    <property type="entry name" value="ARM-like"/>
</dbReference>
<feature type="region of interest" description="Disordered" evidence="4">
    <location>
        <begin position="1794"/>
        <end position="1813"/>
    </location>
</feature>
<evidence type="ECO:0000256" key="3">
    <source>
        <dbReference type="ARBA" id="ARBA00023203"/>
    </source>
</evidence>
<dbReference type="GO" id="GO:0007015">
    <property type="term" value="P:actin filament organization"/>
    <property type="evidence" value="ECO:0007669"/>
    <property type="project" value="UniProtKB-ARBA"/>
</dbReference>
<dbReference type="GO" id="GO:0003779">
    <property type="term" value="F:actin binding"/>
    <property type="evidence" value="ECO:0007669"/>
    <property type="project" value="UniProtKB-KW"/>
</dbReference>
<feature type="domain" description="GBD/FH3" evidence="6">
    <location>
        <begin position="238"/>
        <end position="687"/>
    </location>
</feature>
<evidence type="ECO:0000259" key="6">
    <source>
        <dbReference type="PROSITE" id="PS51232"/>
    </source>
</evidence>
<evidence type="ECO:0000313" key="8">
    <source>
        <dbReference type="EMBL" id="EFA76611.1"/>
    </source>
</evidence>
<dbReference type="STRING" id="670386.D3BPP9"/>
<dbReference type="PANTHER" id="PTHR46345">
    <property type="entry name" value="INVERTED FORMIN-2"/>
    <property type="match status" value="1"/>
</dbReference>
<proteinExistence type="inferred from homology"/>
<feature type="compositionally biased region" description="Low complexity" evidence="4">
    <location>
        <begin position="688"/>
        <end position="717"/>
    </location>
</feature>
<dbReference type="Gene3D" id="2.60.200.20">
    <property type="match status" value="1"/>
</dbReference>
<dbReference type="PROSITE" id="PS50006">
    <property type="entry name" value="FHA_DOMAIN"/>
    <property type="match status" value="1"/>
</dbReference>